<keyword evidence="3" id="KW-1185">Reference proteome</keyword>
<feature type="domain" description="Helicase-associated" evidence="1">
    <location>
        <begin position="1"/>
        <end position="66"/>
    </location>
</feature>
<feature type="domain" description="Helicase-associated" evidence="1">
    <location>
        <begin position="74"/>
        <end position="139"/>
    </location>
</feature>
<dbReference type="Pfam" id="PF03457">
    <property type="entry name" value="HA"/>
    <property type="match status" value="2"/>
</dbReference>
<dbReference type="EnsemblProtists" id="EOD22031">
    <property type="protein sequence ID" value="EOD22031"/>
    <property type="gene ID" value="EMIHUDRAFT_74703"/>
</dbReference>
<name>A0A0D3JEU6_EMIH1</name>
<dbReference type="InterPro" id="IPR005114">
    <property type="entry name" value="Helicase_assoc"/>
</dbReference>
<dbReference type="PaxDb" id="2903-EOD22031"/>
<dbReference type="AlphaFoldDB" id="A0A0D3JEU6"/>
<evidence type="ECO:0000259" key="1">
    <source>
        <dbReference type="Pfam" id="PF03457"/>
    </source>
</evidence>
<dbReference type="Gene3D" id="6.10.140.530">
    <property type="match status" value="2"/>
</dbReference>
<proteinExistence type="predicted"/>
<evidence type="ECO:0000313" key="2">
    <source>
        <dbReference type="EnsemblProtists" id="EOD22031"/>
    </source>
</evidence>
<dbReference type="PANTHER" id="PTHR33418">
    <property type="entry name" value="HELICASE-ASSOCIATED"/>
    <property type="match status" value="1"/>
</dbReference>
<dbReference type="KEGG" id="ehx:EMIHUDRAFT_74703"/>
<reference evidence="2" key="2">
    <citation type="submission" date="2024-10" db="UniProtKB">
        <authorList>
            <consortium name="EnsemblProtists"/>
        </authorList>
    </citation>
    <scope>IDENTIFICATION</scope>
</reference>
<dbReference type="PANTHER" id="PTHR33418:SF1">
    <property type="entry name" value="HELICASE-ASSOCIATED DOMAIN-CONTAINING PROTEIN"/>
    <property type="match status" value="1"/>
</dbReference>
<dbReference type="HOGENOM" id="CLU_120782_0_0_1"/>
<dbReference type="GeneID" id="17267575"/>
<protein>
    <recommendedName>
        <fullName evidence="1">Helicase-associated domain-containing protein</fullName>
    </recommendedName>
</protein>
<dbReference type="OMA" id="KARFGNC"/>
<sequence length="168" mass="19935">WEQRFGELQAYKARFGNCRVPRGWSEKPQLAKWVDNQRQAKRKFDQGDERASITQPRFERLTGIGFEWDPAADLWEQRFGELQAYKARFGNCRVPRGWSEKPQLATWVDNQRTAKRNFDQGDERSITQPRFERLTGIGFEWDRAADLWEQRFGELQAYKARFGNCNVP</sequence>
<organism evidence="2 3">
    <name type="scientific">Emiliania huxleyi (strain CCMP1516)</name>
    <dbReference type="NCBI Taxonomy" id="280463"/>
    <lineage>
        <taxon>Eukaryota</taxon>
        <taxon>Haptista</taxon>
        <taxon>Haptophyta</taxon>
        <taxon>Prymnesiophyceae</taxon>
        <taxon>Isochrysidales</taxon>
        <taxon>Noelaerhabdaceae</taxon>
        <taxon>Emiliania</taxon>
    </lineage>
</organism>
<dbReference type="Proteomes" id="UP000013827">
    <property type="component" value="Unassembled WGS sequence"/>
</dbReference>
<reference evidence="3" key="1">
    <citation type="journal article" date="2013" name="Nature">
        <title>Pan genome of the phytoplankton Emiliania underpins its global distribution.</title>
        <authorList>
            <person name="Read B.A."/>
            <person name="Kegel J."/>
            <person name="Klute M.J."/>
            <person name="Kuo A."/>
            <person name="Lefebvre S.C."/>
            <person name="Maumus F."/>
            <person name="Mayer C."/>
            <person name="Miller J."/>
            <person name="Monier A."/>
            <person name="Salamov A."/>
            <person name="Young J."/>
            <person name="Aguilar M."/>
            <person name="Claverie J.M."/>
            <person name="Frickenhaus S."/>
            <person name="Gonzalez K."/>
            <person name="Herman E.K."/>
            <person name="Lin Y.C."/>
            <person name="Napier J."/>
            <person name="Ogata H."/>
            <person name="Sarno A.F."/>
            <person name="Shmutz J."/>
            <person name="Schroeder D."/>
            <person name="de Vargas C."/>
            <person name="Verret F."/>
            <person name="von Dassow P."/>
            <person name="Valentin K."/>
            <person name="Van de Peer Y."/>
            <person name="Wheeler G."/>
            <person name="Dacks J.B."/>
            <person name="Delwiche C.F."/>
            <person name="Dyhrman S.T."/>
            <person name="Glockner G."/>
            <person name="John U."/>
            <person name="Richards T."/>
            <person name="Worden A.Z."/>
            <person name="Zhang X."/>
            <person name="Grigoriev I.V."/>
            <person name="Allen A.E."/>
            <person name="Bidle K."/>
            <person name="Borodovsky M."/>
            <person name="Bowler C."/>
            <person name="Brownlee C."/>
            <person name="Cock J.M."/>
            <person name="Elias M."/>
            <person name="Gladyshev V.N."/>
            <person name="Groth M."/>
            <person name="Guda C."/>
            <person name="Hadaegh A."/>
            <person name="Iglesias-Rodriguez M.D."/>
            <person name="Jenkins J."/>
            <person name="Jones B.M."/>
            <person name="Lawson T."/>
            <person name="Leese F."/>
            <person name="Lindquist E."/>
            <person name="Lobanov A."/>
            <person name="Lomsadze A."/>
            <person name="Malik S.B."/>
            <person name="Marsh M.E."/>
            <person name="Mackinder L."/>
            <person name="Mock T."/>
            <person name="Mueller-Roeber B."/>
            <person name="Pagarete A."/>
            <person name="Parker M."/>
            <person name="Probert I."/>
            <person name="Quesneville H."/>
            <person name="Raines C."/>
            <person name="Rensing S.A."/>
            <person name="Riano-Pachon D.M."/>
            <person name="Richier S."/>
            <person name="Rokitta S."/>
            <person name="Shiraiwa Y."/>
            <person name="Soanes D.M."/>
            <person name="van der Giezen M."/>
            <person name="Wahlund T.M."/>
            <person name="Williams B."/>
            <person name="Wilson W."/>
            <person name="Wolfe G."/>
            <person name="Wurch L.L."/>
        </authorList>
    </citation>
    <scope>NUCLEOTIDE SEQUENCE</scope>
</reference>
<dbReference type="RefSeq" id="XP_005774460.1">
    <property type="nucleotide sequence ID" value="XM_005774403.1"/>
</dbReference>
<accession>A0A0D3JEU6</accession>
<evidence type="ECO:0000313" key="3">
    <source>
        <dbReference type="Proteomes" id="UP000013827"/>
    </source>
</evidence>